<dbReference type="Proteomes" id="UP000190834">
    <property type="component" value="Unassembled WGS sequence"/>
</dbReference>
<proteinExistence type="predicted"/>
<name>A0A1T4SE84_VIBCI</name>
<protein>
    <submittedName>
        <fullName evidence="1">Uncharacterized protein</fullName>
    </submittedName>
</protein>
<dbReference type="EMBL" id="FUXB01000025">
    <property type="protein sequence ID" value="SKA26584.1"/>
    <property type="molecule type" value="Genomic_DNA"/>
</dbReference>
<dbReference type="AlphaFoldDB" id="A0A1T4SE84"/>
<evidence type="ECO:0000313" key="2">
    <source>
        <dbReference type="Proteomes" id="UP000190834"/>
    </source>
</evidence>
<dbReference type="RefSeq" id="WP_139364796.1">
    <property type="nucleotide sequence ID" value="NZ_FUXB01000025.1"/>
</dbReference>
<dbReference type="STRING" id="1123491.SAMN02745782_03231"/>
<dbReference type="OrthoDB" id="6265118at2"/>
<evidence type="ECO:0000313" key="1">
    <source>
        <dbReference type="EMBL" id="SKA26584.1"/>
    </source>
</evidence>
<reference evidence="2" key="1">
    <citation type="submission" date="2017-02" db="EMBL/GenBank/DDBJ databases">
        <authorList>
            <person name="Varghese N."/>
            <person name="Submissions S."/>
        </authorList>
    </citation>
    <scope>NUCLEOTIDE SEQUENCE [LARGE SCALE GENOMIC DNA]</scope>
    <source>
        <strain evidence="2">DSM 19608</strain>
    </source>
</reference>
<keyword evidence="2" id="KW-1185">Reference proteome</keyword>
<accession>A0A1T4SE84</accession>
<gene>
    <name evidence="1" type="ORF">SAMN02745782_03231</name>
</gene>
<dbReference type="GeneID" id="70581951"/>
<organism evidence="1 2">
    <name type="scientific">Vibrio cincinnatiensis DSM 19608</name>
    <dbReference type="NCBI Taxonomy" id="1123491"/>
    <lineage>
        <taxon>Bacteria</taxon>
        <taxon>Pseudomonadati</taxon>
        <taxon>Pseudomonadota</taxon>
        <taxon>Gammaproteobacteria</taxon>
        <taxon>Vibrionales</taxon>
        <taxon>Vibrionaceae</taxon>
        <taxon>Vibrio</taxon>
    </lineage>
</organism>
<sequence>MFVLEKERLVKAWPAVVRLPVDGGEVIEEKITLDFIVLSGSDALNVVTGGADALKKVVTGWSNIADENNNPLTVNDNNKDALFGNQFFIIAAVKAYQQAIHGLSVKSGEES</sequence>